<comment type="caution">
    <text evidence="2">The sequence shown here is derived from an EMBL/GenBank/DDBJ whole genome shotgun (WGS) entry which is preliminary data.</text>
</comment>
<organism evidence="2 3">
    <name type="scientific">Colletotrichum phormii</name>
    <dbReference type="NCBI Taxonomy" id="359342"/>
    <lineage>
        <taxon>Eukaryota</taxon>
        <taxon>Fungi</taxon>
        <taxon>Dikarya</taxon>
        <taxon>Ascomycota</taxon>
        <taxon>Pezizomycotina</taxon>
        <taxon>Sordariomycetes</taxon>
        <taxon>Hypocreomycetidae</taxon>
        <taxon>Glomerellales</taxon>
        <taxon>Glomerellaceae</taxon>
        <taxon>Colletotrichum</taxon>
        <taxon>Colletotrichum acutatum species complex</taxon>
    </lineage>
</organism>
<dbReference type="EMBL" id="JAHMHQ010000003">
    <property type="protein sequence ID" value="KAK1640998.1"/>
    <property type="molecule type" value="Genomic_DNA"/>
</dbReference>
<evidence type="ECO:0000313" key="3">
    <source>
        <dbReference type="Proteomes" id="UP001243989"/>
    </source>
</evidence>
<sequence length="162" mass="18158">MGPTLGLRASDYLLTPLIRPQQNSRSTQGTVSLKTVDNFLDPAQKGGSPVDSPKFRSRHMPRLASPRQQTLTGRAMEALGPPLTRLRGESVLNYPRLFWNFYRREFHPAPRMLKVMEPVSGALPYGQSTTQHHNIADTSERRADVDTKGHGISTPWGQRRAL</sequence>
<reference evidence="2" key="1">
    <citation type="submission" date="2021-06" db="EMBL/GenBank/DDBJ databases">
        <title>Comparative genomics, transcriptomics and evolutionary studies reveal genomic signatures of adaptation to plant cell wall in hemibiotrophic fungi.</title>
        <authorList>
            <consortium name="DOE Joint Genome Institute"/>
            <person name="Baroncelli R."/>
            <person name="Diaz J.F."/>
            <person name="Benocci T."/>
            <person name="Peng M."/>
            <person name="Battaglia E."/>
            <person name="Haridas S."/>
            <person name="Andreopoulos W."/>
            <person name="Labutti K."/>
            <person name="Pangilinan J."/>
            <person name="Floch G.L."/>
            <person name="Makela M.R."/>
            <person name="Henrissat B."/>
            <person name="Grigoriev I.V."/>
            <person name="Crouch J.A."/>
            <person name="De Vries R.P."/>
            <person name="Sukno S.A."/>
            <person name="Thon M.R."/>
        </authorList>
    </citation>
    <scope>NUCLEOTIDE SEQUENCE</scope>
    <source>
        <strain evidence="2">CBS 102054</strain>
    </source>
</reference>
<dbReference type="GeneID" id="85466531"/>
<gene>
    <name evidence="2" type="ORF">BDP81DRAFT_125876</name>
</gene>
<keyword evidence="3" id="KW-1185">Reference proteome</keyword>
<accession>A0AAJ0A1V5</accession>
<proteinExistence type="predicted"/>
<feature type="compositionally biased region" description="Basic and acidic residues" evidence="1">
    <location>
        <begin position="134"/>
        <end position="149"/>
    </location>
</feature>
<dbReference type="Proteomes" id="UP001243989">
    <property type="component" value="Unassembled WGS sequence"/>
</dbReference>
<feature type="region of interest" description="Disordered" evidence="1">
    <location>
        <begin position="124"/>
        <end position="162"/>
    </location>
</feature>
<dbReference type="RefSeq" id="XP_060449605.1">
    <property type="nucleotide sequence ID" value="XM_060581669.1"/>
</dbReference>
<evidence type="ECO:0000313" key="2">
    <source>
        <dbReference type="EMBL" id="KAK1640998.1"/>
    </source>
</evidence>
<protein>
    <submittedName>
        <fullName evidence="2">Uncharacterized protein</fullName>
    </submittedName>
</protein>
<dbReference type="AlphaFoldDB" id="A0AAJ0A1V5"/>
<name>A0AAJ0A1V5_9PEZI</name>
<evidence type="ECO:0000256" key="1">
    <source>
        <dbReference type="SAM" id="MobiDB-lite"/>
    </source>
</evidence>
<feature type="region of interest" description="Disordered" evidence="1">
    <location>
        <begin position="37"/>
        <end position="58"/>
    </location>
</feature>